<evidence type="ECO:0000256" key="1">
    <source>
        <dbReference type="ARBA" id="ARBA00004651"/>
    </source>
</evidence>
<dbReference type="EMBL" id="CP096659">
    <property type="protein sequence ID" value="UPV73631.1"/>
    <property type="molecule type" value="Genomic_DNA"/>
</dbReference>
<dbReference type="GO" id="GO:0005886">
    <property type="term" value="C:plasma membrane"/>
    <property type="evidence" value="ECO:0007669"/>
    <property type="project" value="UniProtKB-SubCell"/>
</dbReference>
<dbReference type="Pfam" id="PF00528">
    <property type="entry name" value="BPD_transp_1"/>
    <property type="match status" value="1"/>
</dbReference>
<dbReference type="InterPro" id="IPR035906">
    <property type="entry name" value="MetI-like_sf"/>
</dbReference>
<evidence type="ECO:0000313" key="9">
    <source>
        <dbReference type="EMBL" id="UPV73631.1"/>
    </source>
</evidence>
<accession>A0A8U0HS41</accession>
<dbReference type="PROSITE" id="PS50928">
    <property type="entry name" value="ABC_TM1"/>
    <property type="match status" value="1"/>
</dbReference>
<comment type="similarity">
    <text evidence="7">Belongs to the binding-protein-dependent transport system permease family.</text>
</comment>
<protein>
    <submittedName>
        <fullName evidence="9">ABC transporter permease subunit</fullName>
    </submittedName>
</protein>
<evidence type="ECO:0000256" key="7">
    <source>
        <dbReference type="RuleBase" id="RU363032"/>
    </source>
</evidence>
<keyword evidence="5 7" id="KW-1133">Transmembrane helix</keyword>
<evidence type="ECO:0000256" key="4">
    <source>
        <dbReference type="ARBA" id="ARBA00022692"/>
    </source>
</evidence>
<dbReference type="KEGG" id="halx:M0R89_13920"/>
<sequence>MSYADRVPAARFSLPAGGLAVGVLAWWAVVVLLDVPPYLLPSPAAVADRLLARPGLYLRNARITLETILAGGAVGVLCGFGAAAVVVHSTVLRRALAPYLVTARVLPKIAVAPLLLVYLGTGAGTAVAFVSLVAFFPTFVSSASGLRETPEEYLDLLRSVDAGPVRTFLSVRIPAALPAVFAGLKQSAALAVVGAVVAEWILTDAGLGYLILVGAENVQTDVVLAAVVVLFAEGMAVYGAVAAVENRLSW</sequence>
<dbReference type="GeneID" id="72186317"/>
<dbReference type="PANTHER" id="PTHR30151">
    <property type="entry name" value="ALKANE SULFONATE ABC TRANSPORTER-RELATED, MEMBRANE SUBUNIT"/>
    <property type="match status" value="1"/>
</dbReference>
<keyword evidence="6 7" id="KW-0472">Membrane</keyword>
<feature type="transmembrane region" description="Helical" evidence="7">
    <location>
        <begin position="68"/>
        <end position="88"/>
    </location>
</feature>
<evidence type="ECO:0000313" key="10">
    <source>
        <dbReference type="Proteomes" id="UP000830729"/>
    </source>
</evidence>
<keyword evidence="10" id="KW-1185">Reference proteome</keyword>
<gene>
    <name evidence="9" type="ORF">M0R89_13920</name>
</gene>
<keyword evidence="2 7" id="KW-0813">Transport</keyword>
<dbReference type="RefSeq" id="WP_248649683.1">
    <property type="nucleotide sequence ID" value="NZ_CP096659.1"/>
</dbReference>
<dbReference type="SUPFAM" id="SSF161098">
    <property type="entry name" value="MetI-like"/>
    <property type="match status" value="1"/>
</dbReference>
<feature type="transmembrane region" description="Helical" evidence="7">
    <location>
        <begin position="12"/>
        <end position="33"/>
    </location>
</feature>
<proteinExistence type="inferred from homology"/>
<name>A0A8U0HS41_9EURY</name>
<dbReference type="Proteomes" id="UP000830729">
    <property type="component" value="Chromosome"/>
</dbReference>
<dbReference type="AlphaFoldDB" id="A0A8U0HS41"/>
<dbReference type="PANTHER" id="PTHR30151:SF41">
    <property type="entry name" value="ABC TRANSPORTER PERMEASE PROTEIN"/>
    <property type="match status" value="1"/>
</dbReference>
<dbReference type="InterPro" id="IPR000515">
    <property type="entry name" value="MetI-like"/>
</dbReference>
<feature type="domain" description="ABC transmembrane type-1" evidence="8">
    <location>
        <begin position="57"/>
        <end position="241"/>
    </location>
</feature>
<evidence type="ECO:0000256" key="6">
    <source>
        <dbReference type="ARBA" id="ARBA00023136"/>
    </source>
</evidence>
<evidence type="ECO:0000256" key="2">
    <source>
        <dbReference type="ARBA" id="ARBA00022448"/>
    </source>
</evidence>
<feature type="transmembrane region" description="Helical" evidence="7">
    <location>
        <begin position="222"/>
        <end position="244"/>
    </location>
</feature>
<keyword evidence="3" id="KW-1003">Cell membrane</keyword>
<dbReference type="Gene3D" id="1.10.3720.10">
    <property type="entry name" value="MetI-like"/>
    <property type="match status" value="1"/>
</dbReference>
<feature type="transmembrane region" description="Helical" evidence="7">
    <location>
        <begin position="188"/>
        <end position="210"/>
    </location>
</feature>
<comment type="subcellular location">
    <subcellularLocation>
        <location evidence="1 7">Cell membrane</location>
        <topology evidence="1 7">Multi-pass membrane protein</topology>
    </subcellularLocation>
</comment>
<dbReference type="CDD" id="cd06261">
    <property type="entry name" value="TM_PBP2"/>
    <property type="match status" value="1"/>
</dbReference>
<keyword evidence="4 7" id="KW-0812">Transmembrane</keyword>
<feature type="transmembrane region" description="Helical" evidence="7">
    <location>
        <begin position="109"/>
        <end position="136"/>
    </location>
</feature>
<dbReference type="GO" id="GO:0055085">
    <property type="term" value="P:transmembrane transport"/>
    <property type="evidence" value="ECO:0007669"/>
    <property type="project" value="InterPro"/>
</dbReference>
<evidence type="ECO:0000256" key="3">
    <source>
        <dbReference type="ARBA" id="ARBA00022475"/>
    </source>
</evidence>
<organism evidence="9 10">
    <name type="scientific">Halorussus limi</name>
    <dbReference type="NCBI Taxonomy" id="2938695"/>
    <lineage>
        <taxon>Archaea</taxon>
        <taxon>Methanobacteriati</taxon>
        <taxon>Methanobacteriota</taxon>
        <taxon>Stenosarchaea group</taxon>
        <taxon>Halobacteria</taxon>
        <taxon>Halobacteriales</taxon>
        <taxon>Haladaptataceae</taxon>
        <taxon>Halorussus</taxon>
    </lineage>
</organism>
<reference evidence="9 10" key="1">
    <citation type="submission" date="2022-04" db="EMBL/GenBank/DDBJ databases">
        <title>Diverse halophilic archaea isolated from saline environments.</title>
        <authorList>
            <person name="Cui H.-L."/>
        </authorList>
    </citation>
    <scope>NUCLEOTIDE SEQUENCE [LARGE SCALE GENOMIC DNA]</scope>
    <source>
        <strain evidence="9 10">XZYJT49</strain>
    </source>
</reference>
<evidence type="ECO:0000256" key="5">
    <source>
        <dbReference type="ARBA" id="ARBA00022989"/>
    </source>
</evidence>
<evidence type="ECO:0000259" key="8">
    <source>
        <dbReference type="PROSITE" id="PS50928"/>
    </source>
</evidence>